<organism evidence="1 2">
    <name type="scientific">Selenomonas dianae</name>
    <dbReference type="NCBI Taxonomy" id="135079"/>
    <lineage>
        <taxon>Bacteria</taxon>
        <taxon>Bacillati</taxon>
        <taxon>Bacillota</taxon>
        <taxon>Negativicutes</taxon>
        <taxon>Selenomonadales</taxon>
        <taxon>Selenomonadaceae</taxon>
        <taxon>Selenomonas</taxon>
    </lineage>
</organism>
<gene>
    <name evidence="1" type="ORF">GCM10008919_06540</name>
</gene>
<evidence type="ECO:0000313" key="1">
    <source>
        <dbReference type="EMBL" id="GAA0206002.1"/>
    </source>
</evidence>
<accession>A0ABN0SY76</accession>
<sequence length="152" mass="17588">MTPWRCAEEIADFLGEEIKRYDEKSGTGEAHAGFLPIADVRTMKKEQCPHIVIRPHKVKDEKKERLANMVVYVAVCPETEKCGAESLYHVLEFLRFSLLSKNPIKNRWQIADGELETSIPDEQPYPKYWGRIDFDVILPVVKNTRNDILGRM</sequence>
<reference evidence="1 2" key="1">
    <citation type="journal article" date="2019" name="Int. J. Syst. Evol. Microbiol.">
        <title>The Global Catalogue of Microorganisms (GCM) 10K type strain sequencing project: providing services to taxonomists for standard genome sequencing and annotation.</title>
        <authorList>
            <consortium name="The Broad Institute Genomics Platform"/>
            <consortium name="The Broad Institute Genome Sequencing Center for Infectious Disease"/>
            <person name="Wu L."/>
            <person name="Ma J."/>
        </authorList>
    </citation>
    <scope>NUCLEOTIDE SEQUENCE [LARGE SCALE GENOMIC DNA]</scope>
    <source>
        <strain evidence="1 2">JCM 8542</strain>
    </source>
</reference>
<dbReference type="RefSeq" id="WP_304986340.1">
    <property type="nucleotide sequence ID" value="NZ_BAAACR010000004.1"/>
</dbReference>
<dbReference type="EMBL" id="BAAACR010000004">
    <property type="protein sequence ID" value="GAA0206002.1"/>
    <property type="molecule type" value="Genomic_DNA"/>
</dbReference>
<keyword evidence="2" id="KW-1185">Reference proteome</keyword>
<proteinExistence type="predicted"/>
<name>A0ABN0SY76_9FIRM</name>
<dbReference type="Proteomes" id="UP001500399">
    <property type="component" value="Unassembled WGS sequence"/>
</dbReference>
<protein>
    <submittedName>
        <fullName evidence="1">Uncharacterized protein</fullName>
    </submittedName>
</protein>
<evidence type="ECO:0000313" key="2">
    <source>
        <dbReference type="Proteomes" id="UP001500399"/>
    </source>
</evidence>
<comment type="caution">
    <text evidence="1">The sequence shown here is derived from an EMBL/GenBank/DDBJ whole genome shotgun (WGS) entry which is preliminary data.</text>
</comment>